<dbReference type="PANTHER" id="PTHR23416:SF23">
    <property type="entry name" value="ACETYLTRANSFERASE C18B11.09C-RELATED"/>
    <property type="match status" value="1"/>
</dbReference>
<keyword evidence="2 4" id="KW-0808">Transferase</keyword>
<evidence type="ECO:0000256" key="3">
    <source>
        <dbReference type="SAM" id="Phobius"/>
    </source>
</evidence>
<evidence type="ECO:0000313" key="4">
    <source>
        <dbReference type="EMBL" id="QOS29773.1"/>
    </source>
</evidence>
<evidence type="ECO:0000256" key="1">
    <source>
        <dbReference type="ARBA" id="ARBA00007274"/>
    </source>
</evidence>
<dbReference type="InterPro" id="IPR011004">
    <property type="entry name" value="Trimer_LpxA-like_sf"/>
</dbReference>
<dbReference type="AlphaFoldDB" id="A0A7M1WRT4"/>
<name>A0A7M1WRT4_VIBPH</name>
<dbReference type="GO" id="GO:0008374">
    <property type="term" value="F:O-acyltransferase activity"/>
    <property type="evidence" value="ECO:0007669"/>
    <property type="project" value="TreeGrafter"/>
</dbReference>
<evidence type="ECO:0000256" key="2">
    <source>
        <dbReference type="ARBA" id="ARBA00022679"/>
    </source>
</evidence>
<organism evidence="4">
    <name type="scientific">Vibrio parahaemolyticus</name>
    <dbReference type="NCBI Taxonomy" id="670"/>
    <lineage>
        <taxon>Bacteria</taxon>
        <taxon>Pseudomonadati</taxon>
        <taxon>Pseudomonadota</taxon>
        <taxon>Gammaproteobacteria</taxon>
        <taxon>Vibrionales</taxon>
        <taxon>Vibrionaceae</taxon>
        <taxon>Vibrio</taxon>
    </lineage>
</organism>
<dbReference type="EMBL" id="MT898409">
    <property type="protein sequence ID" value="QOS29773.1"/>
    <property type="molecule type" value="Genomic_DNA"/>
</dbReference>
<dbReference type="EC" id="2.3.1.-" evidence="4"/>
<dbReference type="CDD" id="cd04647">
    <property type="entry name" value="LbH_MAT_like"/>
    <property type="match status" value="1"/>
</dbReference>
<dbReference type="GO" id="GO:0005829">
    <property type="term" value="C:cytosol"/>
    <property type="evidence" value="ECO:0007669"/>
    <property type="project" value="TreeGrafter"/>
</dbReference>
<dbReference type="PANTHER" id="PTHR23416">
    <property type="entry name" value="SIALIC ACID SYNTHASE-RELATED"/>
    <property type="match status" value="1"/>
</dbReference>
<dbReference type="RefSeq" id="WP_219605478.1">
    <property type="nucleotide sequence ID" value="NZ_JAQBJJ010000003.1"/>
</dbReference>
<dbReference type="InterPro" id="IPR051159">
    <property type="entry name" value="Hexapeptide_acetyltransf"/>
</dbReference>
<comment type="similarity">
    <text evidence="1">Belongs to the transferase hexapeptide repeat family.</text>
</comment>
<sequence length="187" mass="20740">MSGRSLFNKIKYLVYFILFLLRFLPSFIKELLYEIMMFFPTKVGVLFRSILVMSLSDCGDNLYIGTNVKIKNFKGLKIGSNVSIHENCFIDAIGGVEIGDNVSIAHNSSLISFNHTYSNKELPIKYNTLFFDKIILKSDVWVGCGSRILAGSYLNERTIVAAGAIVTSHFEGNSIIAGVPAKVIKGI</sequence>
<keyword evidence="3" id="KW-0472">Membrane</keyword>
<gene>
    <name evidence="4" type="ORF">VP127_00020</name>
</gene>
<dbReference type="Gene3D" id="2.160.10.10">
    <property type="entry name" value="Hexapeptide repeat proteins"/>
    <property type="match status" value="1"/>
</dbReference>
<reference evidence="4" key="1">
    <citation type="submission" date="2020-08" db="EMBL/GenBank/DDBJ databases">
        <title>Genetic structure, function and evolution of capsule biosynthesis loci in Vibrio parahaemolyticus.</title>
        <authorList>
            <person name="Li L."/>
            <person name="Bian S."/>
        </authorList>
    </citation>
    <scope>NUCLEOTIDE SEQUENCE</scope>
    <source>
        <strain evidence="4">VP127</strain>
    </source>
</reference>
<keyword evidence="4" id="KW-0012">Acyltransferase</keyword>
<keyword evidence="3" id="KW-1133">Transmembrane helix</keyword>
<protein>
    <submittedName>
        <fullName evidence="4">Putative acetyltransferase</fullName>
        <ecNumber evidence="4">2.3.1.-</ecNumber>
    </submittedName>
</protein>
<feature type="transmembrane region" description="Helical" evidence="3">
    <location>
        <begin position="12"/>
        <end position="33"/>
    </location>
</feature>
<dbReference type="SUPFAM" id="SSF51161">
    <property type="entry name" value="Trimeric LpxA-like enzymes"/>
    <property type="match status" value="1"/>
</dbReference>
<keyword evidence="3" id="KW-0812">Transmembrane</keyword>
<accession>A0A7M1WRT4</accession>
<proteinExistence type="inferred from homology"/>